<evidence type="ECO:0000256" key="2">
    <source>
        <dbReference type="SAM" id="MobiDB-lite"/>
    </source>
</evidence>
<dbReference type="AlphaFoldDB" id="A0A915D175"/>
<accession>A0A915D175</accession>
<evidence type="ECO:0000313" key="4">
    <source>
        <dbReference type="Proteomes" id="UP000887574"/>
    </source>
</evidence>
<dbReference type="InterPro" id="IPR000504">
    <property type="entry name" value="RRM_dom"/>
</dbReference>
<evidence type="ECO:0000313" key="5">
    <source>
        <dbReference type="WBParaSite" id="jg14834"/>
    </source>
</evidence>
<keyword evidence="4" id="KW-1185">Reference proteome</keyword>
<organism evidence="4 5">
    <name type="scientific">Ditylenchus dipsaci</name>
    <dbReference type="NCBI Taxonomy" id="166011"/>
    <lineage>
        <taxon>Eukaryota</taxon>
        <taxon>Metazoa</taxon>
        <taxon>Ecdysozoa</taxon>
        <taxon>Nematoda</taxon>
        <taxon>Chromadorea</taxon>
        <taxon>Rhabditida</taxon>
        <taxon>Tylenchina</taxon>
        <taxon>Tylenchomorpha</taxon>
        <taxon>Sphaerularioidea</taxon>
        <taxon>Anguinidae</taxon>
        <taxon>Anguininae</taxon>
        <taxon>Ditylenchus</taxon>
    </lineage>
</organism>
<dbReference type="PROSITE" id="PS50102">
    <property type="entry name" value="RRM"/>
    <property type="match status" value="1"/>
</dbReference>
<dbReference type="InterPro" id="IPR012677">
    <property type="entry name" value="Nucleotide-bd_a/b_plait_sf"/>
</dbReference>
<name>A0A915D175_9BILA</name>
<feature type="region of interest" description="Disordered" evidence="2">
    <location>
        <begin position="284"/>
        <end position="312"/>
    </location>
</feature>
<dbReference type="GO" id="GO:0003723">
    <property type="term" value="F:RNA binding"/>
    <property type="evidence" value="ECO:0007669"/>
    <property type="project" value="UniProtKB-UniRule"/>
</dbReference>
<dbReference type="Gene3D" id="3.30.70.330">
    <property type="match status" value="1"/>
</dbReference>
<proteinExistence type="predicted"/>
<dbReference type="Proteomes" id="UP000887574">
    <property type="component" value="Unplaced"/>
</dbReference>
<evidence type="ECO:0000259" key="3">
    <source>
        <dbReference type="PROSITE" id="PS50102"/>
    </source>
</evidence>
<feature type="compositionally biased region" description="Polar residues" evidence="2">
    <location>
        <begin position="284"/>
        <end position="295"/>
    </location>
</feature>
<dbReference type="InterPro" id="IPR035979">
    <property type="entry name" value="RBD_domain_sf"/>
</dbReference>
<protein>
    <submittedName>
        <fullName evidence="5">RRM domain-containing protein</fullName>
    </submittedName>
</protein>
<dbReference type="SUPFAM" id="SSF54928">
    <property type="entry name" value="RNA-binding domain, RBD"/>
    <property type="match status" value="1"/>
</dbReference>
<feature type="domain" description="RRM" evidence="3">
    <location>
        <begin position="1"/>
        <end position="50"/>
    </location>
</feature>
<dbReference type="WBParaSite" id="jg14834">
    <property type="protein sequence ID" value="jg14834"/>
    <property type="gene ID" value="jg14834"/>
</dbReference>
<keyword evidence="1" id="KW-0694">RNA-binding</keyword>
<evidence type="ECO:0000256" key="1">
    <source>
        <dbReference type="PROSITE-ProRule" id="PRU00176"/>
    </source>
</evidence>
<reference evidence="5" key="1">
    <citation type="submission" date="2022-11" db="UniProtKB">
        <authorList>
            <consortium name="WormBaseParasite"/>
        </authorList>
    </citation>
    <scope>IDENTIFICATION</scope>
</reference>
<sequence>MQYVQVQECDVLKNFAFIHVVSESDADIAIQKLDKYRLEGKEIHIERSTSRLRKEPGMGDKCFTCGALDHKTPQCPHEGQNRANKRPGTVLEEDLKKRFMPTNLPSNTFPTNPQPKCWGYSLASEQQPVDPVTHDPELPCPLNPELKTLYEQYLESRTRYFFYRERLTKEMKLVGQQLDVPLVAGATSVHLGRLDLTSASKGQVQNSGAAALPNIIPSLASCSPLSNYGYGVGSDISEAKYIPSPYTGPTPSATYSALPTTYAPANPPPIAPNLFAYNQPATTTYPSWSSTTDSASMKYKRSPDFYNNQSPR</sequence>